<accession>L1LFH6</accession>
<comment type="catalytic activity">
    <reaction evidence="1">
        <text>[protein]-peptidylproline (omega=180) = [protein]-peptidylproline (omega=0)</text>
        <dbReference type="Rhea" id="RHEA:16237"/>
        <dbReference type="Rhea" id="RHEA-COMP:10747"/>
        <dbReference type="Rhea" id="RHEA-COMP:10748"/>
        <dbReference type="ChEBI" id="CHEBI:83833"/>
        <dbReference type="ChEBI" id="CHEBI:83834"/>
        <dbReference type="EC" id="5.2.1.8"/>
    </reaction>
</comment>
<dbReference type="PANTHER" id="PTHR45625:SF4">
    <property type="entry name" value="PEPTIDYLPROLYL ISOMERASE DOMAIN AND WD REPEAT-CONTAINING PROTEIN 1"/>
    <property type="match status" value="1"/>
</dbReference>
<proteinExistence type="predicted"/>
<dbReference type="STRING" id="1537102.L1LFH6"/>
<dbReference type="EMBL" id="ACOU01000002">
    <property type="protein sequence ID" value="EKX73903.1"/>
    <property type="molecule type" value="Genomic_DNA"/>
</dbReference>
<dbReference type="Pfam" id="PF00160">
    <property type="entry name" value="Pro_isomerase"/>
    <property type="match status" value="1"/>
</dbReference>
<keyword evidence="3 7" id="KW-0853">WD repeat</keyword>
<dbReference type="eggNOG" id="KOG0882">
    <property type="taxonomic scope" value="Eukaryota"/>
</dbReference>
<dbReference type="InterPro" id="IPR002130">
    <property type="entry name" value="Cyclophilin-type_PPIase_dom"/>
</dbReference>
<dbReference type="SMART" id="SM00320">
    <property type="entry name" value="WD40"/>
    <property type="match status" value="3"/>
</dbReference>
<keyword evidence="6 10" id="KW-0413">Isomerase</keyword>
<evidence type="ECO:0000256" key="8">
    <source>
        <dbReference type="SAM" id="MobiDB-lite"/>
    </source>
</evidence>
<dbReference type="GO" id="GO:0006457">
    <property type="term" value="P:protein folding"/>
    <property type="evidence" value="ECO:0007669"/>
    <property type="project" value="InterPro"/>
</dbReference>
<keyword evidence="4" id="KW-0677">Repeat</keyword>
<dbReference type="EC" id="5.2.1.8" evidence="2"/>
<dbReference type="PROSITE" id="PS50072">
    <property type="entry name" value="CSA_PPIASE_2"/>
    <property type="match status" value="1"/>
</dbReference>
<dbReference type="Proteomes" id="UP000031512">
    <property type="component" value="Unassembled WGS sequence"/>
</dbReference>
<evidence type="ECO:0000256" key="2">
    <source>
        <dbReference type="ARBA" id="ARBA00013194"/>
    </source>
</evidence>
<dbReference type="InterPro" id="IPR001680">
    <property type="entry name" value="WD40_rpt"/>
</dbReference>
<name>L1LFH6_THEEQ</name>
<dbReference type="InterPro" id="IPR015943">
    <property type="entry name" value="WD40/YVTN_repeat-like_dom_sf"/>
</dbReference>
<dbReference type="VEuPathDB" id="PiroplasmaDB:BEWA_039410"/>
<dbReference type="SUPFAM" id="SSF50978">
    <property type="entry name" value="WD40 repeat-like"/>
    <property type="match status" value="1"/>
</dbReference>
<evidence type="ECO:0000313" key="11">
    <source>
        <dbReference type="Proteomes" id="UP000031512"/>
    </source>
</evidence>
<dbReference type="PROSITE" id="PS50294">
    <property type="entry name" value="WD_REPEATS_REGION"/>
    <property type="match status" value="1"/>
</dbReference>
<dbReference type="FunFam" id="2.40.100.10:FF:000003">
    <property type="entry name" value="Peptidylprolyl isomerase domain and WD repeat-containing 1"/>
    <property type="match status" value="1"/>
</dbReference>
<dbReference type="Pfam" id="PF00400">
    <property type="entry name" value="WD40"/>
    <property type="match status" value="2"/>
</dbReference>
<protein>
    <recommendedName>
        <fullName evidence="2">peptidylprolyl isomerase</fullName>
        <ecNumber evidence="2">5.2.1.8</ecNumber>
    </recommendedName>
</protein>
<dbReference type="SUPFAM" id="SSF50891">
    <property type="entry name" value="Cyclophilin-like"/>
    <property type="match status" value="1"/>
</dbReference>
<feature type="repeat" description="WD" evidence="7">
    <location>
        <begin position="62"/>
        <end position="93"/>
    </location>
</feature>
<keyword evidence="5" id="KW-0697">Rotamase</keyword>
<evidence type="ECO:0000256" key="5">
    <source>
        <dbReference type="ARBA" id="ARBA00023110"/>
    </source>
</evidence>
<evidence type="ECO:0000313" key="10">
    <source>
        <dbReference type="EMBL" id="EKX73903.1"/>
    </source>
</evidence>
<organism evidence="10 11">
    <name type="scientific">Theileria equi strain WA</name>
    <dbReference type="NCBI Taxonomy" id="1537102"/>
    <lineage>
        <taxon>Eukaryota</taxon>
        <taxon>Sar</taxon>
        <taxon>Alveolata</taxon>
        <taxon>Apicomplexa</taxon>
        <taxon>Aconoidasida</taxon>
        <taxon>Piroplasmida</taxon>
        <taxon>Theileriidae</taxon>
        <taxon>Theileria</taxon>
    </lineage>
</organism>
<dbReference type="GO" id="GO:0005634">
    <property type="term" value="C:nucleus"/>
    <property type="evidence" value="ECO:0007669"/>
    <property type="project" value="UniProtKB-ARBA"/>
</dbReference>
<dbReference type="PRINTS" id="PR00153">
    <property type="entry name" value="CSAPPISMRASE"/>
</dbReference>
<dbReference type="RefSeq" id="XP_004833355.1">
    <property type="nucleotide sequence ID" value="XM_004833298.1"/>
</dbReference>
<evidence type="ECO:0000256" key="7">
    <source>
        <dbReference type="PROSITE-ProRule" id="PRU00221"/>
    </source>
</evidence>
<reference evidence="10 11" key="1">
    <citation type="journal article" date="2012" name="BMC Genomics">
        <title>Comparative genomic analysis and phylogenetic position of Theileria equi.</title>
        <authorList>
            <person name="Kappmeyer L.S."/>
            <person name="Thiagarajan M."/>
            <person name="Herndon D.R."/>
            <person name="Ramsay J.D."/>
            <person name="Caler E."/>
            <person name="Djikeng A."/>
            <person name="Gillespie J.J."/>
            <person name="Lau A.O."/>
            <person name="Roalson E.H."/>
            <person name="Silva J.C."/>
            <person name="Silva M.G."/>
            <person name="Suarez C.E."/>
            <person name="Ueti M.W."/>
            <person name="Nene V.M."/>
            <person name="Mealey R.H."/>
            <person name="Knowles D.P."/>
            <person name="Brayton K.A."/>
        </authorList>
    </citation>
    <scope>NUCLEOTIDE SEQUENCE [LARGE SCALE GENOMIC DNA]</scope>
    <source>
        <strain evidence="10 11">WA</strain>
    </source>
</reference>
<dbReference type="Gene3D" id="2.130.10.10">
    <property type="entry name" value="YVTN repeat-like/Quinoprotein amine dehydrogenase"/>
    <property type="match status" value="2"/>
</dbReference>
<dbReference type="InterPro" id="IPR044666">
    <property type="entry name" value="Cyclophilin_A-like"/>
</dbReference>
<dbReference type="GO" id="GO:0003755">
    <property type="term" value="F:peptidyl-prolyl cis-trans isomerase activity"/>
    <property type="evidence" value="ECO:0007669"/>
    <property type="project" value="UniProtKB-KW"/>
</dbReference>
<dbReference type="KEGG" id="beq:BEWA_039410"/>
<dbReference type="GeneID" id="15807351"/>
<feature type="compositionally biased region" description="Acidic residues" evidence="8">
    <location>
        <begin position="1"/>
        <end position="16"/>
    </location>
</feature>
<gene>
    <name evidence="10" type="ORF">BEWA_039410</name>
</gene>
<dbReference type="PROSITE" id="PS00170">
    <property type="entry name" value="CSA_PPIASE_1"/>
    <property type="match status" value="1"/>
</dbReference>
<dbReference type="InterPro" id="IPR029000">
    <property type="entry name" value="Cyclophilin-like_dom_sf"/>
</dbReference>
<dbReference type="AlphaFoldDB" id="L1LFH6"/>
<dbReference type="Gene3D" id="2.40.100.10">
    <property type="entry name" value="Cyclophilin-like"/>
    <property type="match status" value="1"/>
</dbReference>
<evidence type="ECO:0000256" key="1">
    <source>
        <dbReference type="ARBA" id="ARBA00000971"/>
    </source>
</evidence>
<dbReference type="OrthoDB" id="271386at2759"/>
<comment type="caution">
    <text evidence="10">The sequence shown here is derived from an EMBL/GenBank/DDBJ whole genome shotgun (WGS) entry which is preliminary data.</text>
</comment>
<dbReference type="InterPro" id="IPR036322">
    <property type="entry name" value="WD40_repeat_dom_sf"/>
</dbReference>
<evidence type="ECO:0000256" key="3">
    <source>
        <dbReference type="ARBA" id="ARBA00022574"/>
    </source>
</evidence>
<dbReference type="CDD" id="cd01927">
    <property type="entry name" value="cyclophilin_WD40"/>
    <property type="match status" value="1"/>
</dbReference>
<evidence type="ECO:0000256" key="6">
    <source>
        <dbReference type="ARBA" id="ARBA00023235"/>
    </source>
</evidence>
<dbReference type="PROSITE" id="PS50082">
    <property type="entry name" value="WD_REPEATS_2"/>
    <property type="match status" value="1"/>
</dbReference>
<sequence>MSSKEEEYESSSEDEYGPAPAPVVKRKKTGRYTDCFFIPCTVEFNDDLYLRHLPCANFYEKSYTHKTFIKHVIASPSTRYIATGSDDGSIKFWYYDKDGVQFVKHLSAHTSSIIQMRSSADGFHLGCISYDKTYKHIDFSSFDLINIINLGFVPLSLEFATPHGAPHPIVLIAENGTQKIHVFKPTLESTAIKTVEITTMSPHIMLYNSVTGVCLSANSSGDVDIFDAETFKFPKKADFGISMKSDTDLYEFRKCSTYVVSMSLSPNAQFLATYCHDGMIRIFRCSTMKLYRVYDETVSMYSAAQTDSKLSVLHFDPVDFPKRRACEGEIAKSGKDEIEYTNVLFDASSNYLIYPSMLGIKVVNLVTNKLVRVIGKSEASLRYMKIACLQGIFNKVFKISKSNEQLLPPVLISTAFQKSRIYIFTTRDPDDEEMEKRDVYNDKITQDQEIQQIDKGGKLAREATIHTSVGDIHVKLFLDECKRTVENFTVHALNGYYNGCIFHRVIKNFMIQGGDPNGDGTGGESIWGTEFEDEIHPSLKHDRAFTLSMANAGPNTNGSQFFITTVPCPWLDGKHTVFGRVTSGMETVQLIERVSALVSNKACMQVPTNSDDKPLDDIRILNIKAIL</sequence>
<evidence type="ECO:0000256" key="4">
    <source>
        <dbReference type="ARBA" id="ARBA00022737"/>
    </source>
</evidence>
<feature type="region of interest" description="Disordered" evidence="8">
    <location>
        <begin position="1"/>
        <end position="20"/>
    </location>
</feature>
<evidence type="ECO:0000259" key="9">
    <source>
        <dbReference type="PROSITE" id="PS50072"/>
    </source>
</evidence>
<dbReference type="InterPro" id="IPR020892">
    <property type="entry name" value="Cyclophilin-type_PPIase_CS"/>
</dbReference>
<keyword evidence="11" id="KW-1185">Reference proteome</keyword>
<dbReference type="PANTHER" id="PTHR45625">
    <property type="entry name" value="PEPTIDYL-PROLYL CIS-TRANS ISOMERASE-RELATED"/>
    <property type="match status" value="1"/>
</dbReference>
<feature type="domain" description="PPIase cyclophilin-type" evidence="9">
    <location>
        <begin position="466"/>
        <end position="625"/>
    </location>
</feature>